<evidence type="ECO:0000256" key="1">
    <source>
        <dbReference type="ARBA" id="ARBA00022741"/>
    </source>
</evidence>
<dbReference type="InterPro" id="IPR025662">
    <property type="entry name" value="Sigma_54_int_dom_ATP-bd_1"/>
</dbReference>
<dbReference type="InterPro" id="IPR025944">
    <property type="entry name" value="Sigma_54_int_dom_CS"/>
</dbReference>
<keyword evidence="1" id="KW-0547">Nucleotide-binding</keyword>
<evidence type="ECO:0000256" key="3">
    <source>
        <dbReference type="ARBA" id="ARBA00023015"/>
    </source>
</evidence>
<dbReference type="GO" id="GO:0006355">
    <property type="term" value="P:regulation of DNA-templated transcription"/>
    <property type="evidence" value="ECO:0007669"/>
    <property type="project" value="InterPro"/>
</dbReference>
<dbReference type="PANTHER" id="PTHR32071">
    <property type="entry name" value="TRANSCRIPTIONAL REGULATORY PROTEIN"/>
    <property type="match status" value="1"/>
</dbReference>
<protein>
    <submittedName>
        <fullName evidence="7">Sigma 54-interacting transcriptional regulator</fullName>
    </submittedName>
</protein>
<keyword evidence="4" id="KW-0238">DNA-binding</keyword>
<dbReference type="Proteomes" id="UP000515312">
    <property type="component" value="Chromosome"/>
</dbReference>
<dbReference type="RefSeq" id="WP_186743799.1">
    <property type="nucleotide sequence ID" value="NZ_CP060394.1"/>
</dbReference>
<dbReference type="SMART" id="SM00382">
    <property type="entry name" value="AAA"/>
    <property type="match status" value="1"/>
</dbReference>
<dbReference type="PANTHER" id="PTHR32071:SF123">
    <property type="entry name" value="DNA-BINDING TRANSCRIPTIONAL ACTIVATOR HYFR-RELATED"/>
    <property type="match status" value="1"/>
</dbReference>
<reference evidence="7 8" key="1">
    <citation type="submission" date="2020-08" db="EMBL/GenBank/DDBJ databases">
        <title>Edaphobacter telluris sp. nov. and Acidobacterium dinghuensis sp. nov., two acidobacteria isolated from forest soil.</title>
        <authorList>
            <person name="Fu J."/>
            <person name="Qiu L."/>
        </authorList>
    </citation>
    <scope>NUCLEOTIDE SEQUENCE [LARGE SCALE GENOMIC DNA]</scope>
    <source>
        <strain evidence="7">4Y35</strain>
    </source>
</reference>
<dbReference type="InterPro" id="IPR027417">
    <property type="entry name" value="P-loop_NTPase"/>
</dbReference>
<dbReference type="Gene3D" id="1.10.8.60">
    <property type="match status" value="1"/>
</dbReference>
<evidence type="ECO:0000256" key="5">
    <source>
        <dbReference type="ARBA" id="ARBA00023163"/>
    </source>
</evidence>
<dbReference type="FunFam" id="3.40.50.300:FF:000006">
    <property type="entry name" value="DNA-binding transcriptional regulator NtrC"/>
    <property type="match status" value="1"/>
</dbReference>
<dbReference type="InterPro" id="IPR025943">
    <property type="entry name" value="Sigma_54_int_dom_ATP-bd_2"/>
</dbReference>
<dbReference type="GO" id="GO:0003677">
    <property type="term" value="F:DNA binding"/>
    <property type="evidence" value="ECO:0007669"/>
    <property type="project" value="UniProtKB-KW"/>
</dbReference>
<dbReference type="GO" id="GO:0005524">
    <property type="term" value="F:ATP binding"/>
    <property type="evidence" value="ECO:0007669"/>
    <property type="project" value="UniProtKB-KW"/>
</dbReference>
<organism evidence="7 8">
    <name type="scientific">Alloacidobacterium dinghuense</name>
    <dbReference type="NCBI Taxonomy" id="2763107"/>
    <lineage>
        <taxon>Bacteria</taxon>
        <taxon>Pseudomonadati</taxon>
        <taxon>Acidobacteriota</taxon>
        <taxon>Terriglobia</taxon>
        <taxon>Terriglobales</taxon>
        <taxon>Acidobacteriaceae</taxon>
        <taxon>Alloacidobacterium</taxon>
    </lineage>
</organism>
<accession>A0A7G8BJW3</accession>
<dbReference type="PROSITE" id="PS00675">
    <property type="entry name" value="SIGMA54_INTERACT_1"/>
    <property type="match status" value="1"/>
</dbReference>
<feature type="domain" description="Sigma-54 factor interaction" evidence="6">
    <location>
        <begin position="22"/>
        <end position="251"/>
    </location>
</feature>
<keyword evidence="8" id="KW-1185">Reference proteome</keyword>
<keyword evidence="2" id="KW-0067">ATP-binding</keyword>
<evidence type="ECO:0000313" key="8">
    <source>
        <dbReference type="Proteomes" id="UP000515312"/>
    </source>
</evidence>
<evidence type="ECO:0000256" key="4">
    <source>
        <dbReference type="ARBA" id="ARBA00023125"/>
    </source>
</evidence>
<dbReference type="CDD" id="cd00009">
    <property type="entry name" value="AAA"/>
    <property type="match status" value="1"/>
</dbReference>
<dbReference type="KEGG" id="adin:H7849_02200"/>
<name>A0A7G8BJW3_9BACT</name>
<dbReference type="PROSITE" id="PS00688">
    <property type="entry name" value="SIGMA54_INTERACT_3"/>
    <property type="match status" value="1"/>
</dbReference>
<gene>
    <name evidence="7" type="ORF">H7849_02200</name>
</gene>
<dbReference type="EMBL" id="CP060394">
    <property type="protein sequence ID" value="QNI32833.1"/>
    <property type="molecule type" value="Genomic_DNA"/>
</dbReference>
<dbReference type="Pfam" id="PF25601">
    <property type="entry name" value="AAA_lid_14"/>
    <property type="match status" value="1"/>
</dbReference>
<dbReference type="Gene3D" id="1.10.10.60">
    <property type="entry name" value="Homeodomain-like"/>
    <property type="match status" value="1"/>
</dbReference>
<evidence type="ECO:0000313" key="7">
    <source>
        <dbReference type="EMBL" id="QNI32833.1"/>
    </source>
</evidence>
<keyword evidence="3" id="KW-0805">Transcription regulation</keyword>
<dbReference type="Pfam" id="PF00158">
    <property type="entry name" value="Sigma54_activat"/>
    <property type="match status" value="1"/>
</dbReference>
<evidence type="ECO:0000259" key="6">
    <source>
        <dbReference type="PROSITE" id="PS50045"/>
    </source>
</evidence>
<sequence length="370" mass="41623">MSSLTRLRCDEQDERDREFAQIVGSSTALESVLAEVERVAPTDSTVLVLGETGTGKELIARAIHNISSRYGHPFVKLNCAAIPFDLLESELFGHEKGAFTGAVAQRVGRFEMADTGTLFLDEIGDLPLALQPKLLRVLQEQEFERLGGGRTHRINIRLLAATHRDLEQMVARDEFRGDLYYRLNVFPVAIPPLRERRDDIPQLVLHFVEEFSRRMGKRIEHIPETTMNAFSTYHWPGNVRELQNLVERAVIRSDNGVLPNPLSTSQSSWSSALKLGADPLSAEESGRRIEAEIMSEPRSMDSLEDVQRQHILRVLERTGWVISGPNGAGAILNVHPNTLRSLMSRLGIRHQEVPRTRREFSQPVPDACPD</sequence>
<dbReference type="InterPro" id="IPR002078">
    <property type="entry name" value="Sigma_54_int"/>
</dbReference>
<evidence type="ECO:0000256" key="2">
    <source>
        <dbReference type="ARBA" id="ARBA00022840"/>
    </source>
</evidence>
<dbReference type="PROSITE" id="PS50045">
    <property type="entry name" value="SIGMA54_INTERACT_4"/>
    <property type="match status" value="1"/>
</dbReference>
<dbReference type="AlphaFoldDB" id="A0A7G8BJW3"/>
<keyword evidence="5" id="KW-0804">Transcription</keyword>
<dbReference type="Gene3D" id="3.40.50.300">
    <property type="entry name" value="P-loop containing nucleotide triphosphate hydrolases"/>
    <property type="match status" value="1"/>
</dbReference>
<dbReference type="InterPro" id="IPR003593">
    <property type="entry name" value="AAA+_ATPase"/>
</dbReference>
<dbReference type="SUPFAM" id="SSF52540">
    <property type="entry name" value="P-loop containing nucleoside triphosphate hydrolases"/>
    <property type="match status" value="1"/>
</dbReference>
<dbReference type="PROSITE" id="PS00676">
    <property type="entry name" value="SIGMA54_INTERACT_2"/>
    <property type="match status" value="1"/>
</dbReference>
<dbReference type="InterPro" id="IPR058031">
    <property type="entry name" value="AAA_lid_NorR"/>
</dbReference>
<proteinExistence type="predicted"/>